<dbReference type="Pfam" id="PF00326">
    <property type="entry name" value="Peptidase_S9"/>
    <property type="match status" value="1"/>
</dbReference>
<proteinExistence type="predicted"/>
<evidence type="ECO:0000313" key="2">
    <source>
        <dbReference type="EMBL" id="PKQ70007.1"/>
    </source>
</evidence>
<dbReference type="EMBL" id="NKXO01000012">
    <property type="protein sequence ID" value="PKQ70007.1"/>
    <property type="molecule type" value="Genomic_DNA"/>
</dbReference>
<dbReference type="AlphaFoldDB" id="A0A2N3II65"/>
<feature type="domain" description="Peptidase S9 prolyl oligopeptidase catalytic" evidence="1">
    <location>
        <begin position="102"/>
        <end position="291"/>
    </location>
</feature>
<dbReference type="Gene3D" id="3.40.50.1820">
    <property type="entry name" value="alpha/beta hydrolase"/>
    <property type="match status" value="1"/>
</dbReference>
<sequence>MQKWIWFSLLVWACSEKNNQEPQKSQINEVKIFHNKSINEYKPICDSLQSFQTLKIAGGLVDIALPDKKTPIKGNLLILQGFAFPKDDWCKKSLLCKKALAEGYILIMPEMGKSNYMSKLYPETRADWRKEPQKYWLTDSVFRFLQEKYCLLLPTQKNFAVGLSTGGRGVAVVALEKPELFTAVAALSGDYEQSKIPQDKVHIGYLGAYQQFPKRWQEEENIVFQIKKWKTPIYLGHGKQDKVCPYSQTQIFYEALRKNHPHLKVKLNLPAQYAHDYKYWDYEVDNILAFFREF</sequence>
<dbReference type="GO" id="GO:0016747">
    <property type="term" value="F:acyltransferase activity, transferring groups other than amino-acyl groups"/>
    <property type="evidence" value="ECO:0007669"/>
    <property type="project" value="TreeGrafter"/>
</dbReference>
<reference evidence="2 3" key="1">
    <citation type="submission" date="2017-06" db="EMBL/GenBank/DDBJ databases">
        <title>Raineya orbicola gen. nov., sp. nov. a slightly thermophilic bacterium of the phylum Bacteroidetes and the description of Raineyaceae fam. nov.</title>
        <authorList>
            <person name="Albuquerque L."/>
            <person name="Polonia A.R.M."/>
            <person name="Barroso C."/>
            <person name="Froufe H.J.C."/>
            <person name="Lage O."/>
            <person name="Lobo-Da-Cunha A."/>
            <person name="Egas C."/>
            <person name="Da Costa M.S."/>
        </authorList>
    </citation>
    <scope>NUCLEOTIDE SEQUENCE [LARGE SCALE GENOMIC DNA]</scope>
    <source>
        <strain evidence="2 3">SPSPC-11</strain>
    </source>
</reference>
<dbReference type="PANTHER" id="PTHR48098">
    <property type="entry name" value="ENTEROCHELIN ESTERASE-RELATED"/>
    <property type="match status" value="1"/>
</dbReference>
<accession>A0A2N3II65</accession>
<keyword evidence="3" id="KW-1185">Reference proteome</keyword>
<evidence type="ECO:0000313" key="3">
    <source>
        <dbReference type="Proteomes" id="UP000233387"/>
    </source>
</evidence>
<dbReference type="SUPFAM" id="SSF53474">
    <property type="entry name" value="alpha/beta-Hydrolases"/>
    <property type="match status" value="1"/>
</dbReference>
<dbReference type="InterPro" id="IPR001375">
    <property type="entry name" value="Peptidase_S9_cat"/>
</dbReference>
<dbReference type="GO" id="GO:0006508">
    <property type="term" value="P:proteolysis"/>
    <property type="evidence" value="ECO:0007669"/>
    <property type="project" value="InterPro"/>
</dbReference>
<dbReference type="RefSeq" id="WP_101358211.1">
    <property type="nucleotide sequence ID" value="NZ_NKXO01000012.1"/>
</dbReference>
<comment type="caution">
    <text evidence="2">The sequence shown here is derived from an EMBL/GenBank/DDBJ whole genome shotgun (WGS) entry which is preliminary data.</text>
</comment>
<dbReference type="Proteomes" id="UP000233387">
    <property type="component" value="Unassembled WGS sequence"/>
</dbReference>
<dbReference type="OrthoDB" id="9803578at2"/>
<dbReference type="GO" id="GO:0008236">
    <property type="term" value="F:serine-type peptidase activity"/>
    <property type="evidence" value="ECO:0007669"/>
    <property type="project" value="InterPro"/>
</dbReference>
<protein>
    <submittedName>
        <fullName evidence="2">Prolyl oligopeptidase family</fullName>
    </submittedName>
</protein>
<organism evidence="2 3">
    <name type="scientific">Raineya orbicola</name>
    <dbReference type="NCBI Taxonomy" id="2016530"/>
    <lineage>
        <taxon>Bacteria</taxon>
        <taxon>Pseudomonadati</taxon>
        <taxon>Bacteroidota</taxon>
        <taxon>Cytophagia</taxon>
        <taxon>Cytophagales</taxon>
        <taxon>Raineyaceae</taxon>
        <taxon>Raineya</taxon>
    </lineage>
</organism>
<evidence type="ECO:0000259" key="1">
    <source>
        <dbReference type="Pfam" id="PF00326"/>
    </source>
</evidence>
<gene>
    <name evidence="2" type="ORF">Rain11_0944</name>
</gene>
<dbReference type="PANTHER" id="PTHR48098:SF1">
    <property type="entry name" value="DIACYLGLYCEROL ACYLTRANSFERASE_MYCOLYLTRANSFERASE AG85A"/>
    <property type="match status" value="1"/>
</dbReference>
<dbReference type="InterPro" id="IPR029058">
    <property type="entry name" value="AB_hydrolase_fold"/>
</dbReference>
<name>A0A2N3II65_9BACT</name>
<dbReference type="InterPro" id="IPR050583">
    <property type="entry name" value="Mycobacterial_A85_antigen"/>
</dbReference>